<dbReference type="InterPro" id="IPR043712">
    <property type="entry name" value="DUF5652"/>
</dbReference>
<gene>
    <name evidence="3" type="ORF">A2975_05470</name>
</gene>
<evidence type="ECO:0000259" key="2">
    <source>
        <dbReference type="Pfam" id="PF18893"/>
    </source>
</evidence>
<name>A0A1F8BYV4_9BACT</name>
<feature type="domain" description="DUF5652" evidence="2">
    <location>
        <begin position="7"/>
        <end position="62"/>
    </location>
</feature>
<dbReference type="Pfam" id="PF18893">
    <property type="entry name" value="DUF5652"/>
    <property type="match status" value="1"/>
</dbReference>
<accession>A0A1F8BYV4</accession>
<protein>
    <recommendedName>
        <fullName evidence="2">DUF5652 domain-containing protein</fullName>
    </recommendedName>
</protein>
<sequence length="63" mass="7228">MAGFPVFLVAALVLWDVVWKGLALWRSARHEQKGWFIALLILNTAGIIPILYLAFFQKKTKKK</sequence>
<organism evidence="3 4">
    <name type="scientific">Candidatus Woesebacteria bacterium RIFCSPLOWO2_01_FULL_44_14</name>
    <dbReference type="NCBI Taxonomy" id="1802525"/>
    <lineage>
        <taxon>Bacteria</taxon>
        <taxon>Candidatus Woeseibacteriota</taxon>
    </lineage>
</organism>
<dbReference type="EMBL" id="MGHL01000019">
    <property type="protein sequence ID" value="OGM68749.1"/>
    <property type="molecule type" value="Genomic_DNA"/>
</dbReference>
<keyword evidence="1" id="KW-0812">Transmembrane</keyword>
<proteinExistence type="predicted"/>
<dbReference type="AlphaFoldDB" id="A0A1F8BYV4"/>
<comment type="caution">
    <text evidence="3">The sequence shown here is derived from an EMBL/GenBank/DDBJ whole genome shotgun (WGS) entry which is preliminary data.</text>
</comment>
<reference evidence="3 4" key="1">
    <citation type="journal article" date="2016" name="Nat. Commun.">
        <title>Thousands of microbial genomes shed light on interconnected biogeochemical processes in an aquifer system.</title>
        <authorList>
            <person name="Anantharaman K."/>
            <person name="Brown C.T."/>
            <person name="Hug L.A."/>
            <person name="Sharon I."/>
            <person name="Castelle C.J."/>
            <person name="Probst A.J."/>
            <person name="Thomas B.C."/>
            <person name="Singh A."/>
            <person name="Wilkins M.J."/>
            <person name="Karaoz U."/>
            <person name="Brodie E.L."/>
            <person name="Williams K.H."/>
            <person name="Hubbard S.S."/>
            <person name="Banfield J.F."/>
        </authorList>
    </citation>
    <scope>NUCLEOTIDE SEQUENCE [LARGE SCALE GENOMIC DNA]</scope>
</reference>
<feature type="transmembrane region" description="Helical" evidence="1">
    <location>
        <begin position="33"/>
        <end position="55"/>
    </location>
</feature>
<dbReference type="STRING" id="1802525.A2975_05470"/>
<keyword evidence="1" id="KW-1133">Transmembrane helix</keyword>
<evidence type="ECO:0000313" key="4">
    <source>
        <dbReference type="Proteomes" id="UP000178429"/>
    </source>
</evidence>
<evidence type="ECO:0000313" key="3">
    <source>
        <dbReference type="EMBL" id="OGM68749.1"/>
    </source>
</evidence>
<keyword evidence="1" id="KW-0472">Membrane</keyword>
<evidence type="ECO:0000256" key="1">
    <source>
        <dbReference type="SAM" id="Phobius"/>
    </source>
</evidence>
<dbReference type="Proteomes" id="UP000178429">
    <property type="component" value="Unassembled WGS sequence"/>
</dbReference>